<dbReference type="Proteomes" id="UP000679126">
    <property type="component" value="Unassembled WGS sequence"/>
</dbReference>
<accession>A0ABS3YAQ6</accession>
<proteinExistence type="inferred from homology"/>
<evidence type="ECO:0000259" key="6">
    <source>
        <dbReference type="Pfam" id="PF07980"/>
    </source>
</evidence>
<keyword evidence="5" id="KW-0998">Cell outer membrane</keyword>
<keyword evidence="9" id="KW-1185">Reference proteome</keyword>
<feature type="domain" description="RagB/SusD" evidence="6">
    <location>
        <begin position="274"/>
        <end position="551"/>
    </location>
</feature>
<evidence type="ECO:0000256" key="3">
    <source>
        <dbReference type="ARBA" id="ARBA00022729"/>
    </source>
</evidence>
<reference evidence="9" key="1">
    <citation type="submission" date="2021-03" db="EMBL/GenBank/DDBJ databases">
        <title>Assistant Professor.</title>
        <authorList>
            <person name="Huq M.A."/>
        </authorList>
    </citation>
    <scope>NUCLEOTIDE SEQUENCE [LARGE SCALE GENOMIC DNA]</scope>
    <source>
        <strain evidence="9">MAH-28</strain>
    </source>
</reference>
<dbReference type="Pfam" id="PF14322">
    <property type="entry name" value="SusD-like_3"/>
    <property type="match status" value="1"/>
</dbReference>
<evidence type="ECO:0000313" key="8">
    <source>
        <dbReference type="EMBL" id="MBO9151755.1"/>
    </source>
</evidence>
<sequence length="552" mass="61711">MIMKKNHFLLILAVAGALHTSCKRTLEAEPMDKLTEDLVFDQIDVNADNAKAFLYGTYGLLPAYGNRLGSAVLDAATDDAMASTDGDRSGDFRRGWISPFNVQDNAWNNNYKGIRMTNMFLSKIDNVPTTDELKKEWKAEARFLRAFFYFELMKRWGGVPVVGDVVFKFTDNISLPRNTLEETKNYIVSELDAIKDDLVPASLNDADLGRANKGAALALKARVLLYWASPLYNPAGNTQRWADAADAAKDVVGLNVYGLPADYLSVFISGKTSEMIFAKMLAPNQTVEQANGPIGYLNAAAGKGQTSPSQNLVDAFLTLDGKPITDATSGYDPAEPYKNRDPRLDATVLYNGKKWLNRSVETFEGGLDKPGGILIQTKTGYYMRKLMGKFESTSAYANVTRHWVLFRYAEILLSIAEARNEESGPAQEVYDHLILVRKRAGIKAGADGLYGLPELATVTKAELRAIIQNERRIEMAFEEQRFWDIRRWKIAEAVMNQPLRGMRIEKQADGSFTYTAFNASTSVFDASRMYWYPVPNNEMQTNSRMVQNPGWE</sequence>
<dbReference type="SUPFAM" id="SSF48452">
    <property type="entry name" value="TPR-like"/>
    <property type="match status" value="1"/>
</dbReference>
<evidence type="ECO:0000313" key="9">
    <source>
        <dbReference type="Proteomes" id="UP000679126"/>
    </source>
</evidence>
<organism evidence="8 9">
    <name type="scientific">Chitinophaga chungangae</name>
    <dbReference type="NCBI Taxonomy" id="2821488"/>
    <lineage>
        <taxon>Bacteria</taxon>
        <taxon>Pseudomonadati</taxon>
        <taxon>Bacteroidota</taxon>
        <taxon>Chitinophagia</taxon>
        <taxon>Chitinophagales</taxon>
        <taxon>Chitinophagaceae</taxon>
        <taxon>Chitinophaga</taxon>
    </lineage>
</organism>
<dbReference type="Pfam" id="PF07980">
    <property type="entry name" value="SusD_RagB"/>
    <property type="match status" value="1"/>
</dbReference>
<evidence type="ECO:0000259" key="7">
    <source>
        <dbReference type="Pfam" id="PF14322"/>
    </source>
</evidence>
<evidence type="ECO:0000256" key="2">
    <source>
        <dbReference type="ARBA" id="ARBA00006275"/>
    </source>
</evidence>
<comment type="caution">
    <text evidence="8">The sequence shown here is derived from an EMBL/GenBank/DDBJ whole genome shotgun (WGS) entry which is preliminary data.</text>
</comment>
<comment type="subcellular location">
    <subcellularLocation>
        <location evidence="1">Cell outer membrane</location>
    </subcellularLocation>
</comment>
<keyword evidence="3" id="KW-0732">Signal</keyword>
<evidence type="ECO:0000256" key="1">
    <source>
        <dbReference type="ARBA" id="ARBA00004442"/>
    </source>
</evidence>
<comment type="similarity">
    <text evidence="2">Belongs to the SusD family.</text>
</comment>
<evidence type="ECO:0000256" key="5">
    <source>
        <dbReference type="ARBA" id="ARBA00023237"/>
    </source>
</evidence>
<dbReference type="RefSeq" id="WP_209144259.1">
    <property type="nucleotide sequence ID" value="NZ_JAGHKP010000001.1"/>
</dbReference>
<dbReference type="InterPro" id="IPR011990">
    <property type="entry name" value="TPR-like_helical_dom_sf"/>
</dbReference>
<gene>
    <name evidence="8" type="ORF">J7I43_06015</name>
</gene>
<feature type="domain" description="SusD-like N-terminal" evidence="7">
    <location>
        <begin position="103"/>
        <end position="225"/>
    </location>
</feature>
<dbReference type="EMBL" id="JAGHKP010000001">
    <property type="protein sequence ID" value="MBO9151755.1"/>
    <property type="molecule type" value="Genomic_DNA"/>
</dbReference>
<dbReference type="InterPro" id="IPR033985">
    <property type="entry name" value="SusD-like_N"/>
</dbReference>
<name>A0ABS3YAQ6_9BACT</name>
<keyword evidence="4" id="KW-0472">Membrane</keyword>
<evidence type="ECO:0000256" key="4">
    <source>
        <dbReference type="ARBA" id="ARBA00023136"/>
    </source>
</evidence>
<dbReference type="Gene3D" id="1.25.40.390">
    <property type="match status" value="1"/>
</dbReference>
<dbReference type="InterPro" id="IPR012944">
    <property type="entry name" value="SusD_RagB_dom"/>
</dbReference>
<protein>
    <submittedName>
        <fullName evidence="8">RagB/SusD family nutrient uptake outer membrane protein</fullName>
    </submittedName>
</protein>